<feature type="chain" id="PRO_5038844709" description="Signal peptide-containing protein" evidence="2">
    <location>
        <begin position="22"/>
        <end position="146"/>
    </location>
</feature>
<dbReference type="Proteomes" id="UP001067231">
    <property type="component" value="Unassembled WGS sequence"/>
</dbReference>
<feature type="signal peptide" evidence="2">
    <location>
        <begin position="1"/>
        <end position="21"/>
    </location>
</feature>
<protein>
    <recommendedName>
        <fullName evidence="4">Signal peptide-containing protein</fullName>
    </recommendedName>
</protein>
<evidence type="ECO:0000256" key="2">
    <source>
        <dbReference type="SAM" id="SignalP"/>
    </source>
</evidence>
<evidence type="ECO:0008006" key="4">
    <source>
        <dbReference type="Google" id="ProtNLM"/>
    </source>
</evidence>
<feature type="compositionally biased region" description="Polar residues" evidence="1">
    <location>
        <begin position="99"/>
        <end position="108"/>
    </location>
</feature>
<comment type="caution">
    <text evidence="3">The sequence shown here is derived from an EMBL/GenBank/DDBJ whole genome shotgun (WGS) entry which is preliminary data.</text>
</comment>
<feature type="region of interest" description="Disordered" evidence="1">
    <location>
        <begin position="40"/>
        <end position="146"/>
    </location>
</feature>
<organism evidence="3">
    <name type="scientific">Cryptosporidium canis</name>
    <dbReference type="NCBI Taxonomy" id="195482"/>
    <lineage>
        <taxon>Eukaryota</taxon>
        <taxon>Sar</taxon>
        <taxon>Alveolata</taxon>
        <taxon>Apicomplexa</taxon>
        <taxon>Conoidasida</taxon>
        <taxon>Coccidia</taxon>
        <taxon>Eucoccidiorida</taxon>
        <taxon>Eimeriorina</taxon>
        <taxon>Cryptosporidiidae</taxon>
        <taxon>Cryptosporidium</taxon>
    </lineage>
</organism>
<reference evidence="3" key="1">
    <citation type="submission" date="2022-10" db="EMBL/GenBank/DDBJ databases">
        <title>Adaptive evolution leads to modifications in subtelomeric GC content in a zoonotic Cryptosporidium species.</title>
        <authorList>
            <person name="Li J."/>
            <person name="Feng Y."/>
            <person name="Xiao L."/>
        </authorList>
    </citation>
    <scope>NUCLEOTIDE SEQUENCE</scope>
    <source>
        <strain evidence="3">33844</strain>
    </source>
</reference>
<name>A0A9D5DED3_9CRYT</name>
<gene>
    <name evidence="3" type="ORF">OJ253_3480</name>
</gene>
<dbReference type="AlphaFoldDB" id="A0A9D5DED3"/>
<proteinExistence type="predicted"/>
<evidence type="ECO:0000256" key="1">
    <source>
        <dbReference type="SAM" id="MobiDB-lite"/>
    </source>
</evidence>
<sequence>MRLLVLSTFLLLCLIERNTYNSNLDTIGYLNVSLVKLRSQSNGDGQGSLKLNDEDDDSELDGEDGDGVEMNVDGSDSEEQNETYTADGFDSEDGKAVNQGGSVTGQGSNEEDSDDELTSPKSFGGISPRPPTPPVTSKRKWKKRRY</sequence>
<keyword evidence="2" id="KW-0732">Signal</keyword>
<evidence type="ECO:0000313" key="3">
    <source>
        <dbReference type="EMBL" id="KAJ1604736.1"/>
    </source>
</evidence>
<accession>A0A9D5DED3</accession>
<feature type="compositionally biased region" description="Acidic residues" evidence="1">
    <location>
        <begin position="53"/>
        <end position="67"/>
    </location>
</feature>
<dbReference type="EMBL" id="JAPCXC010000121">
    <property type="protein sequence ID" value="KAJ1604736.1"/>
    <property type="molecule type" value="Genomic_DNA"/>
</dbReference>
<feature type="compositionally biased region" description="Basic residues" evidence="1">
    <location>
        <begin position="137"/>
        <end position="146"/>
    </location>
</feature>